<dbReference type="InterPro" id="IPR036770">
    <property type="entry name" value="Ankyrin_rpt-contain_sf"/>
</dbReference>
<sequence>MYRLNNERTGEDNRLLEMRDIARLVHEHSTQDLSIITEQLCWLGFKYAFPISHRKEYWKEHGTVIRDDGGPVRKVDLEPNRGLNLLAAAAYLNLVPLALQLLTEGHAPDTHNYMFPSALEAAAWAGHNKMVEILQDYIANQPGFDKLDITAKWLKLAGKRAIIGAAIRGDFAFLKWTMYPPALGSLSETTLAGQQISRIPLESTLGTAIYAAQRCTKSPEIHRYLQGFLNESLLDLNPNWLSRDFSNHCEWGNTSMVQYYLDNGVDVNSPWRYDRATALCISAQSCQEDVVDILLARGADPNFKAKEYSQFTALPLAASSGSLSMVRKLLDHGAYPNEKMNALIRLPAIWYAVATEHTAMILLLESRGASFDVPLEGAPWIGGNAMEMAEELFLDSMFDLLKERGIEITERLNEIGGAPWKRWSLKDNPPRNNPHWAQYEY</sequence>
<dbReference type="PANTHER" id="PTHR24126:SF14">
    <property type="entry name" value="ANK_REP_REGION DOMAIN-CONTAINING PROTEIN"/>
    <property type="match status" value="1"/>
</dbReference>
<evidence type="ECO:0000256" key="1">
    <source>
        <dbReference type="ARBA" id="ARBA00022737"/>
    </source>
</evidence>
<dbReference type="AlphaFoldDB" id="A0A8H7TJM4"/>
<comment type="caution">
    <text evidence="4">The sequence shown here is derived from an EMBL/GenBank/DDBJ whole genome shotgun (WGS) entry which is preliminary data.</text>
</comment>
<protein>
    <recommendedName>
        <fullName evidence="6">Ankyrin</fullName>
    </recommendedName>
</protein>
<feature type="repeat" description="ANK" evidence="3">
    <location>
        <begin position="309"/>
        <end position="341"/>
    </location>
</feature>
<dbReference type="Proteomes" id="UP000664132">
    <property type="component" value="Unassembled WGS sequence"/>
</dbReference>
<evidence type="ECO:0000256" key="3">
    <source>
        <dbReference type="PROSITE-ProRule" id="PRU00023"/>
    </source>
</evidence>
<keyword evidence="1" id="KW-0677">Repeat</keyword>
<gene>
    <name evidence="4" type="ORF">IFR04_006782</name>
</gene>
<reference evidence="4" key="1">
    <citation type="submission" date="2021-02" db="EMBL/GenBank/DDBJ databases">
        <title>Genome sequence Cadophora malorum strain M34.</title>
        <authorList>
            <person name="Stefanovic E."/>
            <person name="Vu D."/>
            <person name="Scully C."/>
            <person name="Dijksterhuis J."/>
            <person name="Roader J."/>
            <person name="Houbraken J."/>
        </authorList>
    </citation>
    <scope>NUCLEOTIDE SEQUENCE</scope>
    <source>
        <strain evidence="4">M34</strain>
    </source>
</reference>
<evidence type="ECO:0000313" key="5">
    <source>
        <dbReference type="Proteomes" id="UP000664132"/>
    </source>
</evidence>
<keyword evidence="2 3" id="KW-0040">ANK repeat</keyword>
<dbReference type="SMART" id="SM00248">
    <property type="entry name" value="ANK"/>
    <property type="match status" value="4"/>
</dbReference>
<accession>A0A8H7TJM4</accession>
<keyword evidence="5" id="KW-1185">Reference proteome</keyword>
<organism evidence="4 5">
    <name type="scientific">Cadophora malorum</name>
    <dbReference type="NCBI Taxonomy" id="108018"/>
    <lineage>
        <taxon>Eukaryota</taxon>
        <taxon>Fungi</taxon>
        <taxon>Dikarya</taxon>
        <taxon>Ascomycota</taxon>
        <taxon>Pezizomycotina</taxon>
        <taxon>Leotiomycetes</taxon>
        <taxon>Helotiales</taxon>
        <taxon>Ploettnerulaceae</taxon>
        <taxon>Cadophora</taxon>
    </lineage>
</organism>
<name>A0A8H7TJM4_9HELO</name>
<dbReference type="PROSITE" id="PS50088">
    <property type="entry name" value="ANK_REPEAT"/>
    <property type="match status" value="2"/>
</dbReference>
<evidence type="ECO:0000313" key="4">
    <source>
        <dbReference type="EMBL" id="KAG4420123.1"/>
    </source>
</evidence>
<proteinExistence type="predicted"/>
<dbReference type="InterPro" id="IPR002110">
    <property type="entry name" value="Ankyrin_rpt"/>
</dbReference>
<dbReference type="Gene3D" id="1.25.40.20">
    <property type="entry name" value="Ankyrin repeat-containing domain"/>
    <property type="match status" value="2"/>
</dbReference>
<dbReference type="SUPFAM" id="SSF48403">
    <property type="entry name" value="Ankyrin repeat"/>
    <property type="match status" value="1"/>
</dbReference>
<dbReference type="EMBL" id="JAFJYH010000091">
    <property type="protein sequence ID" value="KAG4420123.1"/>
    <property type="molecule type" value="Genomic_DNA"/>
</dbReference>
<dbReference type="OrthoDB" id="4772757at2759"/>
<evidence type="ECO:0000256" key="2">
    <source>
        <dbReference type="ARBA" id="ARBA00023043"/>
    </source>
</evidence>
<feature type="repeat" description="ANK" evidence="3">
    <location>
        <begin position="274"/>
        <end position="306"/>
    </location>
</feature>
<dbReference type="Pfam" id="PF12796">
    <property type="entry name" value="Ank_2"/>
    <property type="match status" value="1"/>
</dbReference>
<evidence type="ECO:0008006" key="6">
    <source>
        <dbReference type="Google" id="ProtNLM"/>
    </source>
</evidence>
<dbReference type="PANTHER" id="PTHR24126">
    <property type="entry name" value="ANKYRIN REPEAT, PH AND SEC7 DOMAIN CONTAINING PROTEIN SECG-RELATED"/>
    <property type="match status" value="1"/>
</dbReference>